<dbReference type="Proteomes" id="UP000662314">
    <property type="component" value="Unassembled WGS sequence"/>
</dbReference>
<accession>A0A8J7I7M3</accession>
<protein>
    <submittedName>
        <fullName evidence="1">Uncharacterized protein</fullName>
    </submittedName>
</protein>
<proteinExistence type="predicted"/>
<keyword evidence="2" id="KW-1185">Reference proteome</keyword>
<evidence type="ECO:0000313" key="1">
    <source>
        <dbReference type="EMBL" id="MBH8577606.1"/>
    </source>
</evidence>
<gene>
    <name evidence="1" type="ORF">I8752_32510</name>
</gene>
<reference evidence="1 2" key="1">
    <citation type="journal article" date="2021" name="Int. J. Syst. Evol. Microbiol.">
        <title>Amazonocrinis nigriterrae gen. nov., sp. nov., Atlanticothrix silvestris gen. nov., sp. nov. and Dendronalium phyllosphericum gen. nov., sp. nov., nostocacean cyanobacteria from Brazilian environments.</title>
        <authorList>
            <person name="Alvarenga D.O."/>
            <person name="Andreote A.P.D."/>
            <person name="Branco L.H.Z."/>
            <person name="Delbaje E."/>
            <person name="Cruz R.B."/>
            <person name="Varani A.M."/>
            <person name="Fiore M.F."/>
        </authorList>
    </citation>
    <scope>NUCLEOTIDE SEQUENCE [LARGE SCALE GENOMIC DNA]</scope>
    <source>
        <strain evidence="1 2">CENA369</strain>
    </source>
</reference>
<sequence>MIANKFERLISLLICLCLLVPSVPTIAQTPEEWIALGKRIHGGFGSYIAL</sequence>
<name>A0A8J7I7M3_9NOST</name>
<comment type="caution">
    <text evidence="1">The sequence shown here is derived from an EMBL/GenBank/DDBJ whole genome shotgun (WGS) entry which is preliminary data.</text>
</comment>
<dbReference type="RefSeq" id="WP_214436291.1">
    <property type="nucleotide sequence ID" value="NZ_CAWPUQ010000225.1"/>
</dbReference>
<dbReference type="EMBL" id="JAECZA010000289">
    <property type="protein sequence ID" value="MBH8577606.1"/>
    <property type="molecule type" value="Genomic_DNA"/>
</dbReference>
<evidence type="ECO:0000313" key="2">
    <source>
        <dbReference type="Proteomes" id="UP000662314"/>
    </source>
</evidence>
<organism evidence="1 2">
    <name type="scientific">Dendronalium phyllosphericum CENA369</name>
    <dbReference type="NCBI Taxonomy" id="1725256"/>
    <lineage>
        <taxon>Bacteria</taxon>
        <taxon>Bacillati</taxon>
        <taxon>Cyanobacteriota</taxon>
        <taxon>Cyanophyceae</taxon>
        <taxon>Nostocales</taxon>
        <taxon>Nostocaceae</taxon>
        <taxon>Dendronalium</taxon>
        <taxon>Dendronalium phyllosphericum</taxon>
    </lineage>
</organism>
<dbReference type="AlphaFoldDB" id="A0A8J7I7M3"/>